<dbReference type="AlphaFoldDB" id="A0A1I3H4H1"/>
<organism evidence="2 3">
    <name type="scientific">Selenomonas ruminantium</name>
    <dbReference type="NCBI Taxonomy" id="971"/>
    <lineage>
        <taxon>Bacteria</taxon>
        <taxon>Bacillati</taxon>
        <taxon>Bacillota</taxon>
        <taxon>Negativicutes</taxon>
        <taxon>Selenomonadales</taxon>
        <taxon>Selenomonadaceae</taxon>
        <taxon>Selenomonas</taxon>
    </lineage>
</organism>
<keyword evidence="1" id="KW-1133">Transmembrane helix</keyword>
<evidence type="ECO:0000313" key="3">
    <source>
        <dbReference type="Proteomes" id="UP000183639"/>
    </source>
</evidence>
<dbReference type="OrthoDB" id="1668953at2"/>
<evidence type="ECO:0008006" key="4">
    <source>
        <dbReference type="Google" id="ProtNLM"/>
    </source>
</evidence>
<dbReference type="EMBL" id="FOQK01000027">
    <property type="protein sequence ID" value="SFI30604.1"/>
    <property type="molecule type" value="Genomic_DNA"/>
</dbReference>
<dbReference type="Proteomes" id="UP000183639">
    <property type="component" value="Unassembled WGS sequence"/>
</dbReference>
<name>A0A1I3H4H1_SELRU</name>
<dbReference type="RefSeq" id="WP_075445406.1">
    <property type="nucleotide sequence ID" value="NZ_FOQK01000027.1"/>
</dbReference>
<keyword evidence="1" id="KW-0472">Membrane</keyword>
<evidence type="ECO:0000313" key="2">
    <source>
        <dbReference type="EMBL" id="SFI30604.1"/>
    </source>
</evidence>
<evidence type="ECO:0000256" key="1">
    <source>
        <dbReference type="SAM" id="Phobius"/>
    </source>
</evidence>
<keyword evidence="1" id="KW-0812">Transmembrane</keyword>
<reference evidence="2 3" key="1">
    <citation type="submission" date="2016-10" db="EMBL/GenBank/DDBJ databases">
        <authorList>
            <person name="de Groot N.N."/>
        </authorList>
    </citation>
    <scope>NUCLEOTIDE SEQUENCE [LARGE SCALE GENOMIC DNA]</scope>
    <source>
        <strain evidence="2 3">Z108</strain>
    </source>
</reference>
<sequence>MNRLMENINLSRYDARNLLKAGWAVRTITASVMLMMAVLAPVHLTQALASPLAEDESLAAVVELADFADERQQGSSRQSRRRQADVLAAELLAKAREAEPAITEQMQSLAQDGAQLAGLDNRFKDPGSLARKILADAESDNVSLPAAAAAISDVLRYTLVFDPSDYSERVPQILEQLTAKGYRVTKFRNAWGGKFYQGINVQLMSPQGVRVELQFHTAQSYAIKQASHEVYEIRRNPASTPAEVEAATRDSLAYNAQVIAPDGAETVTWPMQIKKAA</sequence>
<feature type="transmembrane region" description="Helical" evidence="1">
    <location>
        <begin position="21"/>
        <end position="44"/>
    </location>
</feature>
<proteinExistence type="predicted"/>
<gene>
    <name evidence="2" type="ORF">SAMN04487861_12719</name>
</gene>
<protein>
    <recommendedName>
        <fullName evidence="4">RelA/SpoT domain-containing protein</fullName>
    </recommendedName>
</protein>
<accession>A0A1I3H4H1</accession>